<dbReference type="PANTHER" id="PTHR42767">
    <property type="entry name" value="ENDO-BETA-1,6-GALACTANASE"/>
    <property type="match status" value="1"/>
</dbReference>
<feature type="domain" description="Ricin B lectin" evidence="2">
    <location>
        <begin position="533"/>
        <end position="670"/>
    </location>
</feature>
<sequence length="812" mass="85577">MSPTPVRPASSRSRFSRRLAALGATTVLATTALTAVGPGSAPASAAESPAAALTVRLDPSYQQPAFQGWGTALAWFANVTGGWPDAQRNALADALYGADGLGFTIARYNIGGGDSPETTPYMRAGAAVPGYWNRPGPEAPDWWDPNRADHWNPTADANQRWWLTAAKTRGATTFEAFSNSAPYFMTNSGLVSGAVNGWQDNLRSDQYDRFAAYLAGSLQRAQAASGVSFDSVSPINEPNTDYWHAGGRQEGSHWDPASQARMITTLRAALDAKGVKTPIAAMDETNPGMFRTDWEAYSPTVRDAVGRLNTHTYGTNGRTGVRDIAKGEATPLWMSEVDLGGSVGQSFTDMSPALDLARRINDDIRELEPRAWVLWQAVEDYENMTPGRENSNWGLIQTDFTPADAATEPLRKNKKYWAMANYSRFVRPGSRVLNTDDPETLAAVRPGGNGVVVVHTNPTGESREVTLNLDGFQTVADGAVERWTTDGTRNLQREGDAAVAGRTFKATVGPGSVTTFVLPTVTGVNTAATTAPTGAQRQLVNDNSGKALAVATVGGKSTVVQRTSAPADTAQQWTFTKLSAGDWGNTAAYRITSTKTGKALSVSSGALAFASPGSSTAQQWIRSTTGDGHHTLVNVASGKLLDVTGASTADGAPVGVHQPTTGANQSWTFPGTAPDVWKSLTFRHSSKCLDVSGAGSADGAAVVQYGCNSGTNQQWSLRPASAGYVSVVARHSGKCLDVSNLSTADGAEVFQYACNGGRNQEWAVRSTGDGYLTLTARHSAKCLGVAGASTADGTAAVQRTCDGSAAQQLRQG</sequence>
<reference evidence="3 4" key="1">
    <citation type="submission" date="2024-09" db="EMBL/GenBank/DDBJ databases">
        <title>The Natural Products Discovery Center: Release of the First 8490 Sequenced Strains for Exploring Actinobacteria Biosynthetic Diversity.</title>
        <authorList>
            <person name="Kalkreuter E."/>
            <person name="Kautsar S.A."/>
            <person name="Yang D."/>
            <person name="Bader C.D."/>
            <person name="Teijaro C.N."/>
            <person name="Fluegel L."/>
            <person name="Davis C.M."/>
            <person name="Simpson J.R."/>
            <person name="Lauterbach L."/>
            <person name="Steele A.D."/>
            <person name="Gui C."/>
            <person name="Meng S."/>
            <person name="Li G."/>
            <person name="Viehrig K."/>
            <person name="Ye F."/>
            <person name="Su P."/>
            <person name="Kiefer A.F."/>
            <person name="Nichols A."/>
            <person name="Cepeda A.J."/>
            <person name="Yan W."/>
            <person name="Fan B."/>
            <person name="Jiang Y."/>
            <person name="Adhikari A."/>
            <person name="Zheng C.-J."/>
            <person name="Schuster L."/>
            <person name="Cowan T.M."/>
            <person name="Smanski M.J."/>
            <person name="Chevrette M.G."/>
            <person name="De Carvalho L.P.S."/>
            <person name="Shen B."/>
        </authorList>
    </citation>
    <scope>NUCLEOTIDE SEQUENCE [LARGE SCALE GENOMIC DNA]</scope>
    <source>
        <strain evidence="3 4">NPDC056472</strain>
    </source>
</reference>
<feature type="chain" id="PRO_5047463478" evidence="1">
    <location>
        <begin position="46"/>
        <end position="812"/>
    </location>
</feature>
<dbReference type="EMBL" id="JBHTRV010000048">
    <property type="protein sequence ID" value="MFE5985321.1"/>
    <property type="molecule type" value="Genomic_DNA"/>
</dbReference>
<dbReference type="PANTHER" id="PTHR42767:SF1">
    <property type="entry name" value="ENDO-BETA-1,6-GALACTANASE-LIKE DOMAIN-CONTAINING PROTEIN"/>
    <property type="match status" value="1"/>
</dbReference>
<dbReference type="InterPro" id="IPR006311">
    <property type="entry name" value="TAT_signal"/>
</dbReference>
<name>A0ABW6J6E4_STRWE</name>
<dbReference type="RefSeq" id="WP_386256928.1">
    <property type="nucleotide sequence ID" value="NZ_JBHTRV010000048.1"/>
</dbReference>
<dbReference type="InterPro" id="IPR013780">
    <property type="entry name" value="Glyco_hydro_b"/>
</dbReference>
<dbReference type="CDD" id="cd23458">
    <property type="entry name" value="beta-trefoil_Ricin_AgaB34-like"/>
    <property type="match status" value="1"/>
</dbReference>
<evidence type="ECO:0000256" key="1">
    <source>
        <dbReference type="SAM" id="SignalP"/>
    </source>
</evidence>
<evidence type="ECO:0000313" key="4">
    <source>
        <dbReference type="Proteomes" id="UP001600424"/>
    </source>
</evidence>
<dbReference type="SUPFAM" id="SSF50370">
    <property type="entry name" value="Ricin B-like lectins"/>
    <property type="match status" value="2"/>
</dbReference>
<dbReference type="Proteomes" id="UP001600424">
    <property type="component" value="Unassembled WGS sequence"/>
</dbReference>
<protein>
    <submittedName>
        <fullName evidence="3">RICIN domain-containing protein</fullName>
    </submittedName>
</protein>
<proteinExistence type="predicted"/>
<dbReference type="Gene3D" id="2.60.40.1180">
    <property type="entry name" value="Golgi alpha-mannosidase II"/>
    <property type="match status" value="1"/>
</dbReference>
<dbReference type="Pfam" id="PF14587">
    <property type="entry name" value="Glyco_hydr_30_2"/>
    <property type="match status" value="1"/>
</dbReference>
<dbReference type="InterPro" id="IPR035992">
    <property type="entry name" value="Ricin_B-like_lectins"/>
</dbReference>
<dbReference type="PROSITE" id="PS50231">
    <property type="entry name" value="RICIN_B_LECTIN"/>
    <property type="match status" value="2"/>
</dbReference>
<accession>A0ABW6J6E4</accession>
<dbReference type="SUPFAM" id="SSF51445">
    <property type="entry name" value="(Trans)glycosidases"/>
    <property type="match status" value="1"/>
</dbReference>
<dbReference type="Gene3D" id="2.80.10.50">
    <property type="match status" value="3"/>
</dbReference>
<dbReference type="Gene3D" id="3.20.20.80">
    <property type="entry name" value="Glycosidases"/>
    <property type="match status" value="1"/>
</dbReference>
<evidence type="ECO:0000313" key="3">
    <source>
        <dbReference type="EMBL" id="MFE5985321.1"/>
    </source>
</evidence>
<feature type="domain" description="Ricin B lectin" evidence="2">
    <location>
        <begin position="676"/>
        <end position="812"/>
    </location>
</feature>
<dbReference type="SMART" id="SM00458">
    <property type="entry name" value="RICIN"/>
    <property type="match status" value="2"/>
</dbReference>
<evidence type="ECO:0000259" key="2">
    <source>
        <dbReference type="SMART" id="SM00458"/>
    </source>
</evidence>
<keyword evidence="4" id="KW-1185">Reference proteome</keyword>
<dbReference type="InterPro" id="IPR017853">
    <property type="entry name" value="GH"/>
</dbReference>
<dbReference type="SUPFAM" id="SSF51011">
    <property type="entry name" value="Glycosyl hydrolase domain"/>
    <property type="match status" value="1"/>
</dbReference>
<dbReference type="InterPro" id="IPR039514">
    <property type="entry name" value="6GAL-like"/>
</dbReference>
<comment type="caution">
    <text evidence="3">The sequence shown here is derived from an EMBL/GenBank/DDBJ whole genome shotgun (WGS) entry which is preliminary data.</text>
</comment>
<dbReference type="InterPro" id="IPR039743">
    <property type="entry name" value="6GAL/EXGAL"/>
</dbReference>
<dbReference type="Pfam" id="PF14200">
    <property type="entry name" value="RicinB_lectin_2"/>
    <property type="match status" value="2"/>
</dbReference>
<keyword evidence="1" id="KW-0732">Signal</keyword>
<organism evidence="3 4">
    <name type="scientific">Streptomyces wedmorensis</name>
    <dbReference type="NCBI Taxonomy" id="43759"/>
    <lineage>
        <taxon>Bacteria</taxon>
        <taxon>Bacillati</taxon>
        <taxon>Actinomycetota</taxon>
        <taxon>Actinomycetes</taxon>
        <taxon>Kitasatosporales</taxon>
        <taxon>Streptomycetaceae</taxon>
        <taxon>Streptomyces</taxon>
    </lineage>
</organism>
<dbReference type="InterPro" id="IPR000772">
    <property type="entry name" value="Ricin_B_lectin"/>
</dbReference>
<gene>
    <name evidence="3" type="ORF">ACFQ63_37185</name>
</gene>
<feature type="signal peptide" evidence="1">
    <location>
        <begin position="1"/>
        <end position="45"/>
    </location>
</feature>
<dbReference type="PROSITE" id="PS51318">
    <property type="entry name" value="TAT"/>
    <property type="match status" value="1"/>
</dbReference>